<reference evidence="1" key="1">
    <citation type="submission" date="2021-02" db="EMBL/GenBank/DDBJ databases">
        <authorList>
            <person name="Nowell W R."/>
        </authorList>
    </citation>
    <scope>NUCLEOTIDE SEQUENCE</scope>
</reference>
<dbReference type="AlphaFoldDB" id="A0A815WB45"/>
<proteinExistence type="predicted"/>
<name>A0A815WB45_9BILA</name>
<accession>A0A815WB45</accession>
<dbReference type="Proteomes" id="UP000663855">
    <property type="component" value="Unassembled WGS sequence"/>
</dbReference>
<evidence type="ECO:0008006" key="3">
    <source>
        <dbReference type="Google" id="ProtNLM"/>
    </source>
</evidence>
<sequence length="394" mass="45987">MRKNLERKIIDESGSVDRIVEEAYHAIHAQPQSTDLIINLPAIRTIKNTSQKQRRKTRPPIPLKIEQLPFPLPDVYCKSAQGEWFLLYDELLDATCSLIFTTYNDIVYLSQQENWYSYGTFYTCPSIFYQIYSIHAYYDGSSTPCIFALLGGKSEQTYVDSFAVIFRKMIEFHLIIRLRTITIDFELGVSNVFTKHYPSVIVRGCLFHFGQSLFRKFVDLGLKTAYNDNENLRIWFRSFVALSLLPLNHMLQGLQCLTSTRPEYPNIQGFLDYYHNTYGPFSKFPPHMYNHYRNITPRTINYLEGRHSRMKKHVNSPHPNIFIAIDLLQKEQALASIARIPDDMGAPTPKRRQNKLVTDECLMKLWERYDNGRIDITSFLNAAGLRYFQRPSKS</sequence>
<organism evidence="1 2">
    <name type="scientific">Rotaria magnacalcarata</name>
    <dbReference type="NCBI Taxonomy" id="392030"/>
    <lineage>
        <taxon>Eukaryota</taxon>
        <taxon>Metazoa</taxon>
        <taxon>Spiralia</taxon>
        <taxon>Gnathifera</taxon>
        <taxon>Rotifera</taxon>
        <taxon>Eurotatoria</taxon>
        <taxon>Bdelloidea</taxon>
        <taxon>Philodinida</taxon>
        <taxon>Philodinidae</taxon>
        <taxon>Rotaria</taxon>
    </lineage>
</organism>
<dbReference type="PANTHER" id="PTHR47160">
    <property type="entry name" value="PUTATIVE-RELATED"/>
    <property type="match status" value="1"/>
</dbReference>
<evidence type="ECO:0000313" key="2">
    <source>
        <dbReference type="Proteomes" id="UP000663855"/>
    </source>
</evidence>
<gene>
    <name evidence="1" type="ORF">CJN711_LOCUS29852</name>
</gene>
<evidence type="ECO:0000313" key="1">
    <source>
        <dbReference type="EMBL" id="CAF1543054.1"/>
    </source>
</evidence>
<dbReference type="PANTHER" id="PTHR47160:SF10">
    <property type="entry name" value="MULE TRANSPOSASE DOMAIN-CONTAINING PROTEIN"/>
    <property type="match status" value="1"/>
</dbReference>
<protein>
    <recommendedName>
        <fullName evidence="3">MULE transposase domain-containing protein</fullName>
    </recommendedName>
</protein>
<dbReference type="EMBL" id="CAJNOV010014221">
    <property type="protein sequence ID" value="CAF1543054.1"/>
    <property type="molecule type" value="Genomic_DNA"/>
</dbReference>
<comment type="caution">
    <text evidence="1">The sequence shown here is derived from an EMBL/GenBank/DDBJ whole genome shotgun (WGS) entry which is preliminary data.</text>
</comment>